<gene>
    <name evidence="1" type="ORF">J5837_16190</name>
</gene>
<proteinExistence type="predicted"/>
<dbReference type="EMBL" id="JAGKTC010000004">
    <property type="protein sequence ID" value="MBP3985947.1"/>
    <property type="molecule type" value="Genomic_DNA"/>
</dbReference>
<dbReference type="SUPFAM" id="SSF54427">
    <property type="entry name" value="NTF2-like"/>
    <property type="match status" value="1"/>
</dbReference>
<keyword evidence="2" id="KW-1185">Reference proteome</keyword>
<evidence type="ECO:0000313" key="2">
    <source>
        <dbReference type="Proteomes" id="UP000673447"/>
    </source>
</evidence>
<dbReference type="Gene3D" id="3.10.450.50">
    <property type="match status" value="1"/>
</dbReference>
<name>A0A940X6W0_9GAMM</name>
<evidence type="ECO:0000313" key="1">
    <source>
        <dbReference type="EMBL" id="MBP3985947.1"/>
    </source>
</evidence>
<sequence>MPFAASAGHNEAKDVAAIQDVVEKFRTSIIQRDKPTFTGLFFSEKPERVTWQFVVDDARLARVQKTKPEARKARHLAKVNYLTFIDSIVSSEKSSEEVFSDIRIDTDGEVGSVDFDYQFLADGKQTNWGREKWHLLRTEAGWKIISVIWSVHDPVGDR</sequence>
<dbReference type="Proteomes" id="UP000673447">
    <property type="component" value="Unassembled WGS sequence"/>
</dbReference>
<reference evidence="1" key="1">
    <citation type="journal article" date="2016" name="Int. J. Syst. Evol. Microbiol.">
        <title>Pseudoxanthomonas helianthi sp. nov., isolated from roots of Jerusalem artichoke (Helianthus tuberosus).</title>
        <authorList>
            <person name="Kittiwongwattana C."/>
            <person name="Thawai C."/>
        </authorList>
    </citation>
    <scope>NUCLEOTIDE SEQUENCE</scope>
    <source>
        <strain evidence="1">110414</strain>
    </source>
</reference>
<organism evidence="1 2">
    <name type="scientific">Pseudoxanthomonas helianthi</name>
    <dbReference type="NCBI Taxonomy" id="1453541"/>
    <lineage>
        <taxon>Bacteria</taxon>
        <taxon>Pseudomonadati</taxon>
        <taxon>Pseudomonadota</taxon>
        <taxon>Gammaproteobacteria</taxon>
        <taxon>Lysobacterales</taxon>
        <taxon>Lysobacteraceae</taxon>
        <taxon>Pseudoxanthomonas</taxon>
    </lineage>
</organism>
<protein>
    <submittedName>
        <fullName evidence="1">Nuclear transport factor 2 family protein</fullName>
    </submittedName>
</protein>
<reference evidence="1" key="2">
    <citation type="submission" date="2021-03" db="EMBL/GenBank/DDBJ databases">
        <authorList>
            <person name="Cao W."/>
        </authorList>
    </citation>
    <scope>NUCLEOTIDE SEQUENCE</scope>
    <source>
        <strain evidence="1">110414</strain>
    </source>
</reference>
<accession>A0A940X6W0</accession>
<dbReference type="AlphaFoldDB" id="A0A940X6W0"/>
<comment type="caution">
    <text evidence="1">The sequence shown here is derived from an EMBL/GenBank/DDBJ whole genome shotgun (WGS) entry which is preliminary data.</text>
</comment>
<dbReference type="InterPro" id="IPR032710">
    <property type="entry name" value="NTF2-like_dom_sf"/>
</dbReference>